<gene>
    <name evidence="2" type="ORF">EEB11_12195</name>
</gene>
<evidence type="ECO:0000313" key="3">
    <source>
        <dbReference type="Proteomes" id="UP000297741"/>
    </source>
</evidence>
<comment type="caution">
    <text evidence="2">The sequence shown here is derived from an EMBL/GenBank/DDBJ whole genome shotgun (WGS) entry which is preliminary data.</text>
</comment>
<dbReference type="InterPro" id="IPR058548">
    <property type="entry name" value="MlaB-like_STAS"/>
</dbReference>
<keyword evidence="3" id="KW-1185">Reference proteome</keyword>
<dbReference type="Pfam" id="PF13466">
    <property type="entry name" value="STAS_2"/>
    <property type="match status" value="1"/>
</dbReference>
<reference evidence="2 3" key="1">
    <citation type="submission" date="2018-11" db="EMBL/GenBank/DDBJ databases">
        <title>Tabrizicola sp. isolated from sediment of alpine lake.</title>
        <authorList>
            <person name="Liu Z."/>
        </authorList>
    </citation>
    <scope>NUCLEOTIDE SEQUENCE [LARGE SCALE GENOMIC DNA]</scope>
    <source>
        <strain evidence="2 3">DRYC-M-16</strain>
    </source>
</reference>
<dbReference type="SUPFAM" id="SSF52091">
    <property type="entry name" value="SpoIIaa-like"/>
    <property type="match status" value="1"/>
</dbReference>
<feature type="domain" description="STAS" evidence="1">
    <location>
        <begin position="1"/>
        <end position="94"/>
    </location>
</feature>
<dbReference type="InterPro" id="IPR036513">
    <property type="entry name" value="STAS_dom_sf"/>
</dbReference>
<dbReference type="EMBL" id="RPEM01000007">
    <property type="protein sequence ID" value="TGD43015.1"/>
    <property type="molecule type" value="Genomic_DNA"/>
</dbReference>
<proteinExistence type="predicted"/>
<evidence type="ECO:0000259" key="1">
    <source>
        <dbReference type="PROSITE" id="PS50801"/>
    </source>
</evidence>
<dbReference type="CDD" id="cd07043">
    <property type="entry name" value="STAS_anti-anti-sigma_factors"/>
    <property type="match status" value="1"/>
</dbReference>
<dbReference type="Gene3D" id="3.30.750.24">
    <property type="entry name" value="STAS domain"/>
    <property type="match status" value="1"/>
</dbReference>
<dbReference type="Proteomes" id="UP000297741">
    <property type="component" value="Unassembled WGS sequence"/>
</dbReference>
<dbReference type="InterPro" id="IPR002645">
    <property type="entry name" value="STAS_dom"/>
</dbReference>
<accession>A0ABY2KNQ8</accession>
<name>A0ABY2KNQ8_9RHOB</name>
<sequence>MRTIELVARVTPDSAQALWYDLDSRYDPAGPKPDITIDASAVRHLSSAALQVLLVAQQRAQRDGGALTLTSVSPECRDCLRVMGALSLIKEDKA</sequence>
<organism evidence="2 3">
    <name type="scientific">Pseudotabrizicola sediminis</name>
    <dbReference type="NCBI Taxonomy" id="2486418"/>
    <lineage>
        <taxon>Bacteria</taxon>
        <taxon>Pseudomonadati</taxon>
        <taxon>Pseudomonadota</taxon>
        <taxon>Alphaproteobacteria</taxon>
        <taxon>Rhodobacterales</taxon>
        <taxon>Paracoccaceae</taxon>
        <taxon>Pseudotabrizicola</taxon>
    </lineage>
</organism>
<evidence type="ECO:0000313" key="2">
    <source>
        <dbReference type="EMBL" id="TGD43015.1"/>
    </source>
</evidence>
<protein>
    <submittedName>
        <fullName evidence="2">Anti-sigma factor antagonist</fullName>
    </submittedName>
</protein>
<dbReference type="PROSITE" id="PS50801">
    <property type="entry name" value="STAS"/>
    <property type="match status" value="1"/>
</dbReference>